<reference evidence="1 2" key="1">
    <citation type="submission" date="2014-09" db="EMBL/GenBank/DDBJ databases">
        <authorList>
            <person name="Ellenberger Sabrina"/>
        </authorList>
    </citation>
    <scope>NUCLEOTIDE SEQUENCE [LARGE SCALE GENOMIC DNA]</scope>
    <source>
        <strain evidence="1 2">CBS 412.66</strain>
    </source>
</reference>
<dbReference type="AlphaFoldDB" id="A0A0B7NQB2"/>
<gene>
    <name evidence="1" type="primary">PARPA_13938.1 scaffold 47512</name>
</gene>
<proteinExistence type="predicted"/>
<evidence type="ECO:0000313" key="1">
    <source>
        <dbReference type="EMBL" id="CEP19622.1"/>
    </source>
</evidence>
<dbReference type="Proteomes" id="UP000054107">
    <property type="component" value="Unassembled WGS sequence"/>
</dbReference>
<dbReference type="EMBL" id="LN734064">
    <property type="protein sequence ID" value="CEP19622.1"/>
    <property type="molecule type" value="Genomic_DNA"/>
</dbReference>
<organism evidence="1 2">
    <name type="scientific">Parasitella parasitica</name>
    <dbReference type="NCBI Taxonomy" id="35722"/>
    <lineage>
        <taxon>Eukaryota</taxon>
        <taxon>Fungi</taxon>
        <taxon>Fungi incertae sedis</taxon>
        <taxon>Mucoromycota</taxon>
        <taxon>Mucoromycotina</taxon>
        <taxon>Mucoromycetes</taxon>
        <taxon>Mucorales</taxon>
        <taxon>Mucorineae</taxon>
        <taxon>Mucoraceae</taxon>
        <taxon>Parasitella</taxon>
    </lineage>
</organism>
<evidence type="ECO:0000313" key="2">
    <source>
        <dbReference type="Proteomes" id="UP000054107"/>
    </source>
</evidence>
<keyword evidence="2" id="KW-1185">Reference proteome</keyword>
<protein>
    <submittedName>
        <fullName evidence="1">Uncharacterized protein</fullName>
    </submittedName>
</protein>
<name>A0A0B7NQB2_9FUNG</name>
<sequence length="209" mass="23525">MGKRKSGNCPSCHYFLKDSTAIAYHEKTYPKHKKLRFDGGNNSIDSASFENAAVYNSPTDNQDHQEIDANISAATVGDLPAAVVQDLAGDNNDGIVVDSPIVVQDHEYVELPSVESFPYYGSFKLEKEEGLRHIYDIDTLSFTNDFDESELLSIKLRDIFDRYPASREMARELTFFINTVIKNIEKKGGVNKGIRIVSLRDDAQSFEKF</sequence>
<accession>A0A0B7NQB2</accession>